<evidence type="ECO:0000313" key="3">
    <source>
        <dbReference type="EMBL" id="MFD1647592.1"/>
    </source>
</evidence>
<comment type="caution">
    <text evidence="3">The sequence shown here is derived from an EMBL/GenBank/DDBJ whole genome shotgun (WGS) entry which is preliminary data.</text>
</comment>
<feature type="transmembrane region" description="Helical" evidence="1">
    <location>
        <begin position="20"/>
        <end position="36"/>
    </location>
</feature>
<keyword evidence="1" id="KW-1133">Transmembrane helix</keyword>
<evidence type="ECO:0000259" key="2">
    <source>
        <dbReference type="Pfam" id="PF12158"/>
    </source>
</evidence>
<name>A0ABD6DQE6_9EURY</name>
<keyword evidence="1" id="KW-0812">Transmembrane</keyword>
<protein>
    <submittedName>
        <fullName evidence="3">DUF3592 domain-containing protein</fullName>
    </submittedName>
</protein>
<feature type="transmembrane region" description="Helical" evidence="1">
    <location>
        <begin position="145"/>
        <end position="165"/>
    </location>
</feature>
<sequence>MTPKLDISVPGRTPGPLRGGLLVVLVGCLLVGYGAYDYHQQSEAMRDAVEVNATVVETGVADVPQRRGRTDYRPTATYEYRYGGETYTSHNVYPGSTGPTFGTRDAAESELARYEVNGSATAYVDPGSPGEAFLTAQRTNTPLKFVGIGGFMSLVGLGSSLRSFLGG</sequence>
<reference evidence="3 4" key="1">
    <citation type="journal article" date="2019" name="Int. J. Syst. Evol. Microbiol.">
        <title>The Global Catalogue of Microorganisms (GCM) 10K type strain sequencing project: providing services to taxonomists for standard genome sequencing and annotation.</title>
        <authorList>
            <consortium name="The Broad Institute Genomics Platform"/>
            <consortium name="The Broad Institute Genome Sequencing Center for Infectious Disease"/>
            <person name="Wu L."/>
            <person name="Ma J."/>
        </authorList>
    </citation>
    <scope>NUCLEOTIDE SEQUENCE [LARGE SCALE GENOMIC DNA]</scope>
    <source>
        <strain evidence="3 4">CGMCC 1.10390</strain>
    </source>
</reference>
<gene>
    <name evidence="3" type="ORF">ACFSBL_18020</name>
</gene>
<dbReference type="RefSeq" id="WP_256401926.1">
    <property type="nucleotide sequence ID" value="NZ_JANHJR010000004.1"/>
</dbReference>
<evidence type="ECO:0000313" key="4">
    <source>
        <dbReference type="Proteomes" id="UP001597034"/>
    </source>
</evidence>
<dbReference type="Proteomes" id="UP001597034">
    <property type="component" value="Unassembled WGS sequence"/>
</dbReference>
<organism evidence="3 4">
    <name type="scientific">Haloarchaeobius litoreus</name>
    <dbReference type="NCBI Taxonomy" id="755306"/>
    <lineage>
        <taxon>Archaea</taxon>
        <taxon>Methanobacteriati</taxon>
        <taxon>Methanobacteriota</taxon>
        <taxon>Stenosarchaea group</taxon>
        <taxon>Halobacteria</taxon>
        <taxon>Halobacteriales</taxon>
        <taxon>Halorubellaceae</taxon>
        <taxon>Haloarchaeobius</taxon>
    </lineage>
</organism>
<dbReference type="InterPro" id="IPR021994">
    <property type="entry name" value="DUF3592"/>
</dbReference>
<evidence type="ECO:0000256" key="1">
    <source>
        <dbReference type="SAM" id="Phobius"/>
    </source>
</evidence>
<dbReference type="Pfam" id="PF12158">
    <property type="entry name" value="DUF3592"/>
    <property type="match status" value="1"/>
</dbReference>
<feature type="domain" description="DUF3592" evidence="2">
    <location>
        <begin position="51"/>
        <end position="136"/>
    </location>
</feature>
<dbReference type="EMBL" id="JBHUDO010000004">
    <property type="protein sequence ID" value="MFD1647592.1"/>
    <property type="molecule type" value="Genomic_DNA"/>
</dbReference>
<proteinExistence type="predicted"/>
<keyword evidence="4" id="KW-1185">Reference proteome</keyword>
<dbReference type="AlphaFoldDB" id="A0ABD6DQE6"/>
<accession>A0ABD6DQE6</accession>
<keyword evidence="1" id="KW-0472">Membrane</keyword>